<name>A0A2Z3GRL5_9BACT</name>
<dbReference type="EMBL" id="CP025958">
    <property type="protein sequence ID" value="AWM37009.1"/>
    <property type="molecule type" value="Genomic_DNA"/>
</dbReference>
<evidence type="ECO:0000313" key="2">
    <source>
        <dbReference type="EMBL" id="AWM37009.1"/>
    </source>
</evidence>
<proteinExistence type="predicted"/>
<keyword evidence="3" id="KW-1185">Reference proteome</keyword>
<dbReference type="KEGG" id="gog:C1280_08240"/>
<accession>A0A2Z3GRL5</accession>
<gene>
    <name evidence="2" type="ORF">C1280_08240</name>
</gene>
<dbReference type="RefSeq" id="WP_010033301.1">
    <property type="nucleotide sequence ID" value="NZ_CP025958.1"/>
</dbReference>
<organism evidence="2 3">
    <name type="scientific">Gemmata obscuriglobus</name>
    <dbReference type="NCBI Taxonomy" id="114"/>
    <lineage>
        <taxon>Bacteria</taxon>
        <taxon>Pseudomonadati</taxon>
        <taxon>Planctomycetota</taxon>
        <taxon>Planctomycetia</taxon>
        <taxon>Gemmatales</taxon>
        <taxon>Gemmataceae</taxon>
        <taxon>Gemmata</taxon>
    </lineage>
</organism>
<feature type="coiled-coil region" evidence="1">
    <location>
        <begin position="39"/>
        <end position="73"/>
    </location>
</feature>
<keyword evidence="1" id="KW-0175">Coiled coil</keyword>
<dbReference type="AlphaFoldDB" id="A0A2Z3GRL5"/>
<dbReference type="Proteomes" id="UP000245802">
    <property type="component" value="Chromosome"/>
</dbReference>
<evidence type="ECO:0000256" key="1">
    <source>
        <dbReference type="SAM" id="Coils"/>
    </source>
</evidence>
<protein>
    <submittedName>
        <fullName evidence="2">Uncharacterized protein</fullName>
    </submittedName>
</protein>
<reference evidence="2 3" key="1">
    <citation type="submission" date="2018-01" db="EMBL/GenBank/DDBJ databases">
        <title>G. obscuriglobus.</title>
        <authorList>
            <person name="Franke J."/>
            <person name="Blomberg W."/>
            <person name="Selmecki A."/>
        </authorList>
    </citation>
    <scope>NUCLEOTIDE SEQUENCE [LARGE SCALE GENOMIC DNA]</scope>
    <source>
        <strain evidence="2 3">DSM 5831</strain>
    </source>
</reference>
<sequence length="107" mass="11642">MIAKPYLIALGVLALLLFGGWMKGIYDEAGQADILRQQIAATAERIDRQNALAKKAEAEMQADRLALATLNKKWTAIRAQKDRAVCQLDADAVRVLKDASAAHPAAR</sequence>
<evidence type="ECO:0000313" key="3">
    <source>
        <dbReference type="Proteomes" id="UP000245802"/>
    </source>
</evidence>